<dbReference type="OMA" id="SYPERNK"/>
<dbReference type="PANTHER" id="PTHR23308">
    <property type="entry name" value="NUCLEAR INHIBITOR OF PROTEIN PHOSPHATASE-1"/>
    <property type="match status" value="1"/>
</dbReference>
<dbReference type="InterPro" id="IPR000253">
    <property type="entry name" value="FHA_dom"/>
</dbReference>
<dbReference type="Pfam" id="PF00027">
    <property type="entry name" value="cNMP_binding"/>
    <property type="match status" value="1"/>
</dbReference>
<reference evidence="4" key="3">
    <citation type="submission" date="2015-02" db="UniProtKB">
        <authorList>
            <consortium name="EnsemblProtists"/>
        </authorList>
    </citation>
    <scope>IDENTIFICATION</scope>
    <source>
        <strain evidence="4">DAOM BR144</strain>
    </source>
</reference>
<reference evidence="5" key="1">
    <citation type="journal article" date="2010" name="Genome Biol.">
        <title>Genome sequence of the necrotrophic plant pathogen Pythium ultimum reveals original pathogenicity mechanisms and effector repertoire.</title>
        <authorList>
            <person name="Levesque C.A."/>
            <person name="Brouwer H."/>
            <person name="Cano L."/>
            <person name="Hamilton J.P."/>
            <person name="Holt C."/>
            <person name="Huitema E."/>
            <person name="Raffaele S."/>
            <person name="Robideau G.P."/>
            <person name="Thines M."/>
            <person name="Win J."/>
            <person name="Zerillo M.M."/>
            <person name="Beakes G.W."/>
            <person name="Boore J.L."/>
            <person name="Busam D."/>
            <person name="Dumas B."/>
            <person name="Ferriera S."/>
            <person name="Fuerstenberg S.I."/>
            <person name="Gachon C.M."/>
            <person name="Gaulin E."/>
            <person name="Govers F."/>
            <person name="Grenville-Briggs L."/>
            <person name="Horner N."/>
            <person name="Hostetler J."/>
            <person name="Jiang R.H."/>
            <person name="Johnson J."/>
            <person name="Krajaejun T."/>
            <person name="Lin H."/>
            <person name="Meijer H.J."/>
            <person name="Moore B."/>
            <person name="Morris P."/>
            <person name="Phuntmart V."/>
            <person name="Puiu D."/>
            <person name="Shetty J."/>
            <person name="Stajich J.E."/>
            <person name="Tripathy S."/>
            <person name="Wawra S."/>
            <person name="van West P."/>
            <person name="Whitty B.R."/>
            <person name="Coutinho P.M."/>
            <person name="Henrissat B."/>
            <person name="Martin F."/>
            <person name="Thomas P.D."/>
            <person name="Tyler B.M."/>
            <person name="De Vries R.P."/>
            <person name="Kamoun S."/>
            <person name="Yandell M."/>
            <person name="Tisserat N."/>
            <person name="Buell C.R."/>
        </authorList>
    </citation>
    <scope>NUCLEOTIDE SEQUENCE</scope>
    <source>
        <strain evidence="5">DAOM:BR144</strain>
    </source>
</reference>
<dbReference type="EMBL" id="GL376613">
    <property type="status" value="NOT_ANNOTATED_CDS"/>
    <property type="molecule type" value="Genomic_DNA"/>
</dbReference>
<dbReference type="eggNOG" id="ENOG502R334">
    <property type="taxonomic scope" value="Eukaryota"/>
</dbReference>
<dbReference type="SUPFAM" id="SSF51206">
    <property type="entry name" value="cAMP-binding domain-like"/>
    <property type="match status" value="1"/>
</dbReference>
<dbReference type="InParanoid" id="K3WU50"/>
<dbReference type="InterPro" id="IPR050923">
    <property type="entry name" value="Cell_Proc_Reg/RNA_Proc"/>
</dbReference>
<dbReference type="EnsemblProtists" id="PYU1_T008497">
    <property type="protein sequence ID" value="PYU1_T008497"/>
    <property type="gene ID" value="PYU1_G008481"/>
</dbReference>
<protein>
    <recommendedName>
        <fullName evidence="6">FHA domain-containing protein</fullName>
    </recommendedName>
</protein>
<dbReference type="HOGENOM" id="CLU_010685_0_0_1"/>
<dbReference type="AlphaFoldDB" id="K3WU50"/>
<feature type="region of interest" description="Disordered" evidence="1">
    <location>
        <begin position="1"/>
        <end position="33"/>
    </location>
</feature>
<dbReference type="CDD" id="cd00038">
    <property type="entry name" value="CAP_ED"/>
    <property type="match status" value="1"/>
</dbReference>
<proteinExistence type="predicted"/>
<feature type="compositionally biased region" description="Polar residues" evidence="1">
    <location>
        <begin position="879"/>
        <end position="891"/>
    </location>
</feature>
<dbReference type="Gene3D" id="2.60.120.10">
    <property type="entry name" value="Jelly Rolls"/>
    <property type="match status" value="1"/>
</dbReference>
<evidence type="ECO:0000259" key="3">
    <source>
        <dbReference type="PROSITE" id="PS50042"/>
    </source>
</evidence>
<dbReference type="SMART" id="SM00240">
    <property type="entry name" value="FHA"/>
    <property type="match status" value="3"/>
</dbReference>
<reference evidence="5" key="2">
    <citation type="submission" date="2010-04" db="EMBL/GenBank/DDBJ databases">
        <authorList>
            <person name="Buell R."/>
            <person name="Hamilton J."/>
            <person name="Hostetler J."/>
        </authorList>
    </citation>
    <scope>NUCLEOTIDE SEQUENCE [LARGE SCALE GENOMIC DNA]</scope>
    <source>
        <strain evidence="5">DAOM:BR144</strain>
    </source>
</reference>
<organism evidence="4 5">
    <name type="scientific">Globisporangium ultimum (strain ATCC 200006 / CBS 805.95 / DAOM BR144)</name>
    <name type="common">Pythium ultimum</name>
    <dbReference type="NCBI Taxonomy" id="431595"/>
    <lineage>
        <taxon>Eukaryota</taxon>
        <taxon>Sar</taxon>
        <taxon>Stramenopiles</taxon>
        <taxon>Oomycota</taxon>
        <taxon>Peronosporomycetes</taxon>
        <taxon>Pythiales</taxon>
        <taxon>Pythiaceae</taxon>
        <taxon>Globisporangium</taxon>
    </lineage>
</organism>
<dbReference type="SUPFAM" id="SSF49879">
    <property type="entry name" value="SMAD/FHA domain"/>
    <property type="match status" value="3"/>
</dbReference>
<dbReference type="Gene3D" id="2.60.200.20">
    <property type="match status" value="3"/>
</dbReference>
<sequence>MSSSDNTSLRISSTTSVDARATETTGATTPLHSNKSSKFDFWQRHRSVAPATVSLCAPDEVNDNSENTTETLLFLNNPSEFDFRSFFRRTSSAEDGATSPVQKEKRRLRAREELCLMVSKTAHRAKKSWFLSPGFIGRENGEHTLVATKEPSMDPIHAEILVDGDDYLIRDNNSSSGTFLCLTTINRHHPQRDGFRLRNGDLFWLGINAKVVVHDVCTVPSLTRRADVFQQKLLQLAQHAVEPDDDEDAESPETPHPESNGSTANKLRHVHFGAVADAADGSSIVGNRYKRKKKKVGNAYVGQTPVSLNLSLTVRGKEIHKELHLFGKQVYLIGSSPMCDIHVAADGVHPVHARIVFDGFSFLLQDLSFEENPKRKTRVSLHQPTRIGRGDCLLFGTCVLHVVSVYRAFRDHEPDMKEVAFKCHMLRPSKRKSRVKEKYIPFGFRHHAQDPFVFGKGRHCEGHIFTAALNVEQFAIQLSHGSCSLVPRAGGINQGVYFLLGRDCIPHEATYRSDFVRYTSKALMLVEGSVFKCGNTEIEVVYVKNEAAADVAVRADEVRENALLLGSMPWIQQIAKDRHGIENVAKRGQRLQLQSGDAIYDEGDPATFLFIVVSGEVELVARRNTFPQSWRLSLVEGYLTSFDSGTESVEPHTEQVATGSFFGEVCLRGLGLEYSENAKALSDCMLLAISREDICGYFSHYMDIIMPHLEYESHKKLLQKLRLHVPWLRDLSYQELRILASKAEYATYEQGDAIVENGLFKIDNISRTDGLLLLGYGRAELLGKSDPEQPSNDRDTLLQLRIWEPNKPILSIAECPLEGDFYNVRARSRVECYYLDAAHISHLVEFGHDGRALLTKEDCIATSGLPRLRRASSNRRSSFATLQQRSRHSQVVLTSAPGADDEEHHLENVDMEDLNDPAQKWRRKKRNKNLLEKTILETQQNSDLVNALVMYVLSGANRGDIHVVRNVATVGGILSDADIELNDRYVSPQQAVIQHREGRFWLYDNSSEWGTFVRLEENQSIQVYPGDVFNAGEVEFTCLATFPVRKKTQICCIQ</sequence>
<dbReference type="InterPro" id="IPR014710">
    <property type="entry name" value="RmlC-like_jellyroll"/>
</dbReference>
<evidence type="ECO:0000313" key="4">
    <source>
        <dbReference type="EnsemblProtists" id="PYU1_T008497"/>
    </source>
</evidence>
<feature type="region of interest" description="Disordered" evidence="1">
    <location>
        <begin position="871"/>
        <end position="891"/>
    </location>
</feature>
<evidence type="ECO:0000256" key="1">
    <source>
        <dbReference type="SAM" id="MobiDB-lite"/>
    </source>
</evidence>
<keyword evidence="5" id="KW-1185">Reference proteome</keyword>
<feature type="domain" description="FHA" evidence="2">
    <location>
        <begin position="968"/>
        <end position="1013"/>
    </location>
</feature>
<accession>K3WU50</accession>
<dbReference type="VEuPathDB" id="FungiDB:PYU1_G008481"/>
<dbReference type="InterPro" id="IPR018490">
    <property type="entry name" value="cNMP-bd_dom_sf"/>
</dbReference>
<evidence type="ECO:0000313" key="5">
    <source>
        <dbReference type="Proteomes" id="UP000019132"/>
    </source>
</evidence>
<dbReference type="InterPro" id="IPR008984">
    <property type="entry name" value="SMAD_FHA_dom_sf"/>
</dbReference>
<dbReference type="Pfam" id="PF00498">
    <property type="entry name" value="FHA"/>
    <property type="match status" value="3"/>
</dbReference>
<dbReference type="Proteomes" id="UP000019132">
    <property type="component" value="Unassembled WGS sequence"/>
</dbReference>
<dbReference type="PROSITE" id="PS50006">
    <property type="entry name" value="FHA_DOMAIN"/>
    <property type="match status" value="2"/>
</dbReference>
<dbReference type="PROSITE" id="PS50042">
    <property type="entry name" value="CNMP_BINDING_3"/>
    <property type="match status" value="1"/>
</dbReference>
<dbReference type="SMART" id="SM00100">
    <property type="entry name" value="cNMP"/>
    <property type="match status" value="1"/>
</dbReference>
<evidence type="ECO:0000259" key="2">
    <source>
        <dbReference type="PROSITE" id="PS50006"/>
    </source>
</evidence>
<dbReference type="CDD" id="cd00060">
    <property type="entry name" value="FHA"/>
    <property type="match status" value="3"/>
</dbReference>
<feature type="region of interest" description="Disordered" evidence="1">
    <location>
        <begin position="240"/>
        <end position="265"/>
    </location>
</feature>
<evidence type="ECO:0008006" key="6">
    <source>
        <dbReference type="Google" id="ProtNLM"/>
    </source>
</evidence>
<dbReference type="InterPro" id="IPR000595">
    <property type="entry name" value="cNMP-bd_dom"/>
</dbReference>
<feature type="domain" description="FHA" evidence="2">
    <location>
        <begin position="134"/>
        <end position="185"/>
    </location>
</feature>
<name>K3WU50_GLOUD</name>
<feature type="domain" description="Cyclic nucleotide-binding" evidence="3">
    <location>
        <begin position="593"/>
        <end position="692"/>
    </location>
</feature>